<gene>
    <name evidence="3" type="ordered locus">CMM_2262</name>
</gene>
<feature type="compositionally biased region" description="Low complexity" evidence="1">
    <location>
        <begin position="168"/>
        <end position="184"/>
    </location>
</feature>
<feature type="transmembrane region" description="Helical" evidence="2">
    <location>
        <begin position="46"/>
        <end position="69"/>
    </location>
</feature>
<keyword evidence="2" id="KW-1133">Transmembrane helix</keyword>
<dbReference type="AlphaFoldDB" id="A5CTA7"/>
<evidence type="ECO:0008006" key="5">
    <source>
        <dbReference type="Google" id="ProtNLM"/>
    </source>
</evidence>
<proteinExistence type="predicted"/>
<dbReference type="eggNOG" id="COG2919">
    <property type="taxonomic scope" value="Bacteria"/>
</dbReference>
<keyword evidence="2" id="KW-0472">Membrane</keyword>
<feature type="region of interest" description="Disordered" evidence="1">
    <location>
        <begin position="168"/>
        <end position="190"/>
    </location>
</feature>
<organism evidence="3 4">
    <name type="scientific">Clavibacter michiganensis subsp. michiganensis (strain NCPPB 382)</name>
    <dbReference type="NCBI Taxonomy" id="443906"/>
    <lineage>
        <taxon>Bacteria</taxon>
        <taxon>Bacillati</taxon>
        <taxon>Actinomycetota</taxon>
        <taxon>Actinomycetes</taxon>
        <taxon>Micrococcales</taxon>
        <taxon>Microbacteriaceae</taxon>
        <taxon>Clavibacter</taxon>
    </lineage>
</organism>
<dbReference type="Pfam" id="PF04977">
    <property type="entry name" value="DivIC"/>
    <property type="match status" value="1"/>
</dbReference>
<dbReference type="Proteomes" id="UP000001564">
    <property type="component" value="Chromosome"/>
</dbReference>
<dbReference type="InterPro" id="IPR007060">
    <property type="entry name" value="FtsL/DivIC"/>
</dbReference>
<evidence type="ECO:0000256" key="1">
    <source>
        <dbReference type="SAM" id="MobiDB-lite"/>
    </source>
</evidence>
<evidence type="ECO:0000256" key="2">
    <source>
        <dbReference type="SAM" id="Phobius"/>
    </source>
</evidence>
<dbReference type="EMBL" id="AM711867">
    <property type="protein sequence ID" value="CAN02334.1"/>
    <property type="molecule type" value="Genomic_DNA"/>
</dbReference>
<evidence type="ECO:0000313" key="4">
    <source>
        <dbReference type="Proteomes" id="UP000001564"/>
    </source>
</evidence>
<dbReference type="RefSeq" id="WP_012038952.1">
    <property type="nucleotide sequence ID" value="NC_009480.1"/>
</dbReference>
<dbReference type="OrthoDB" id="5187715at2"/>
<sequence length="190" mass="20488">MARFPGLDTLRARRAPRPRTERVPVALPDGDAPAGNWLRSMRFSGFSVMVLVLLVLTVVVLAPGLRIYLEQRQQLSSLQSAVDAQKGTIAQLQDQRARYDDPAFLKAQVRDRLFYVMPGETSYLVRGLPAATGDAATTTPDGAPISADLQETKQDWVQALLGSALTSALSDTPPDQLQGSVQGSVQGGDQ</sequence>
<dbReference type="KEGG" id="cmi:CMM_2262"/>
<reference evidence="3 4" key="1">
    <citation type="journal article" date="2008" name="J. Bacteriol.">
        <title>The genome sequence of the tomato-pathogenic actinomycete Clavibacter michiganensis subsp. michiganensis NCPPB382 reveals a large island involved in pathogenicity.</title>
        <authorList>
            <person name="Gartemann K.H."/>
            <person name="Abt B."/>
            <person name="Bekel T."/>
            <person name="Burger A."/>
            <person name="Engemann J."/>
            <person name="Flugel M."/>
            <person name="Gaigalat L."/>
            <person name="Goesmann A."/>
            <person name="Grafen I."/>
            <person name="Kalinowski J."/>
            <person name="Kaup O."/>
            <person name="Kirchner O."/>
            <person name="Krause L."/>
            <person name="Linke B."/>
            <person name="McHardy A."/>
            <person name="Meyer F."/>
            <person name="Pohle S."/>
            <person name="Ruckert C."/>
            <person name="Schneiker S."/>
            <person name="Zellermann E.M."/>
            <person name="Puhler A."/>
            <person name="Eichenlaub R."/>
            <person name="Kaiser O."/>
            <person name="Bartels D."/>
        </authorList>
    </citation>
    <scope>NUCLEOTIDE SEQUENCE [LARGE SCALE GENOMIC DNA]</scope>
    <source>
        <strain evidence="3 4">NCPPB 382</strain>
    </source>
</reference>
<dbReference type="HOGENOM" id="CLU_085342_4_2_11"/>
<name>A5CTA7_CLAM3</name>
<protein>
    <recommendedName>
        <fullName evidence="5">Septum formation initiator family protein</fullName>
    </recommendedName>
</protein>
<evidence type="ECO:0000313" key="3">
    <source>
        <dbReference type="EMBL" id="CAN02334.1"/>
    </source>
</evidence>
<accession>A5CTA7</accession>
<feature type="region of interest" description="Disordered" evidence="1">
    <location>
        <begin position="1"/>
        <end position="26"/>
    </location>
</feature>
<keyword evidence="2" id="KW-0812">Transmembrane</keyword>
<keyword evidence="4" id="KW-1185">Reference proteome</keyword>